<keyword evidence="10 11" id="KW-0472">Membrane</keyword>
<protein>
    <recommendedName>
        <fullName evidence="3">histidine kinase</fullName>
        <ecNumber evidence="3">2.7.13.3</ecNumber>
    </recommendedName>
</protein>
<reference evidence="13" key="1">
    <citation type="journal article" date="2022" name="Int. J. Syst. Evol. Microbiol.">
        <title>Prevotella lacticifex sp. nov., isolated from the rumen of cows.</title>
        <authorList>
            <person name="Shinkai T."/>
            <person name="Ikeyama N."/>
            <person name="Kumagai M."/>
            <person name="Ohmori H."/>
            <person name="Sakamoto M."/>
            <person name="Ohkuma M."/>
            <person name="Mitsumori M."/>
        </authorList>
    </citation>
    <scope>NUCLEOTIDE SEQUENCE</scope>
    <source>
        <strain evidence="13">R5076</strain>
    </source>
</reference>
<evidence type="ECO:0000256" key="6">
    <source>
        <dbReference type="ARBA" id="ARBA00022679"/>
    </source>
</evidence>
<keyword evidence="7 11" id="KW-0812">Transmembrane</keyword>
<evidence type="ECO:0000256" key="11">
    <source>
        <dbReference type="SAM" id="Phobius"/>
    </source>
</evidence>
<dbReference type="GO" id="GO:0000155">
    <property type="term" value="F:phosphorelay sensor kinase activity"/>
    <property type="evidence" value="ECO:0007669"/>
    <property type="project" value="InterPro"/>
</dbReference>
<dbReference type="CDD" id="cd00082">
    <property type="entry name" value="HisKA"/>
    <property type="match status" value="1"/>
</dbReference>
<dbReference type="CDD" id="cd00075">
    <property type="entry name" value="HATPase"/>
    <property type="match status" value="1"/>
</dbReference>
<dbReference type="SMART" id="SM00388">
    <property type="entry name" value="HisKA"/>
    <property type="match status" value="1"/>
</dbReference>
<evidence type="ECO:0000256" key="7">
    <source>
        <dbReference type="ARBA" id="ARBA00022692"/>
    </source>
</evidence>
<dbReference type="Gene3D" id="1.10.287.130">
    <property type="match status" value="1"/>
</dbReference>
<dbReference type="EMBL" id="BPUB01000001">
    <property type="protein sequence ID" value="GJG57269.1"/>
    <property type="molecule type" value="Genomic_DNA"/>
</dbReference>
<keyword evidence="8" id="KW-0418">Kinase</keyword>
<dbReference type="InterPro" id="IPR003661">
    <property type="entry name" value="HisK_dim/P_dom"/>
</dbReference>
<evidence type="ECO:0000313" key="13">
    <source>
        <dbReference type="EMBL" id="GJG57269.1"/>
    </source>
</evidence>
<dbReference type="SMART" id="SM00387">
    <property type="entry name" value="HATPase_c"/>
    <property type="match status" value="1"/>
</dbReference>
<dbReference type="SUPFAM" id="SSF55874">
    <property type="entry name" value="ATPase domain of HSP90 chaperone/DNA topoisomerase II/histidine kinase"/>
    <property type="match status" value="1"/>
</dbReference>
<dbReference type="Gene3D" id="3.30.565.10">
    <property type="entry name" value="Histidine kinase-like ATPase, C-terminal domain"/>
    <property type="match status" value="1"/>
</dbReference>
<dbReference type="InterPro" id="IPR003594">
    <property type="entry name" value="HATPase_dom"/>
</dbReference>
<sequence length="521" mass="58277">MTSNFSIGRFRPSGTKKAELTIGTRLYLSVLSLFVVFAVAFIVFQQNREKQFKVETLNTRLQDFNTTINETVFYNGDGFSEQALSRFIARHHERGLRVTIIRSDGTIAFDNIRKDYVHMGNHRTRPEVVEALRTGTGSAVDRNSTTLRQAYFYSATYFPKEKIIIRSALPYNVNLAKSLRADQHYIWFAIAVMIILTIVLYRFTHRLGRNITKLNAFATRVEHTASVPSASDVDMGTAVSELGGFSDDELGDTAERIVKLYIKLQRTQKEQDILKRQLTQNVAHELKTPVASIQGYLETILSHPDMAAATRDQFLDRCYSQSKRLASLLGDMSTLNRMDDGADMMVFEDVDVAEVIRTVEKESQFALEEKNMSMECHIPDTMVIHGNRGLIYSIFRNLTDNAIAYAGVGTTITLTGTLQHVTLRGATAGKQRGKTVADAPMSKKGITSASFVFSDNGVGVPDEHLPRLFERFYRVDKGRSRKMGGTGLGLAIVKNAVRVHGGSISVKNNPTGGLRFEFTLR</sequence>
<dbReference type="GO" id="GO:0005886">
    <property type="term" value="C:plasma membrane"/>
    <property type="evidence" value="ECO:0007669"/>
    <property type="project" value="UniProtKB-SubCell"/>
</dbReference>
<dbReference type="InterPro" id="IPR050351">
    <property type="entry name" value="BphY/WalK/GraS-like"/>
</dbReference>
<proteinExistence type="predicted"/>
<dbReference type="InterPro" id="IPR005467">
    <property type="entry name" value="His_kinase_dom"/>
</dbReference>
<keyword evidence="4" id="KW-1003">Cell membrane</keyword>
<dbReference type="SUPFAM" id="SSF47384">
    <property type="entry name" value="Homodimeric domain of signal transducing histidine kinase"/>
    <property type="match status" value="1"/>
</dbReference>
<dbReference type="PANTHER" id="PTHR45453:SF2">
    <property type="entry name" value="HISTIDINE KINASE"/>
    <property type="match status" value="1"/>
</dbReference>
<organism evidence="13 14">
    <name type="scientific">Prevotella lacticifex</name>
    <dbReference type="NCBI Taxonomy" id="2854755"/>
    <lineage>
        <taxon>Bacteria</taxon>
        <taxon>Pseudomonadati</taxon>
        <taxon>Bacteroidota</taxon>
        <taxon>Bacteroidia</taxon>
        <taxon>Bacteroidales</taxon>
        <taxon>Prevotellaceae</taxon>
        <taxon>Prevotella</taxon>
    </lineage>
</organism>
<evidence type="ECO:0000256" key="3">
    <source>
        <dbReference type="ARBA" id="ARBA00012438"/>
    </source>
</evidence>
<evidence type="ECO:0000256" key="1">
    <source>
        <dbReference type="ARBA" id="ARBA00000085"/>
    </source>
</evidence>
<dbReference type="PANTHER" id="PTHR45453">
    <property type="entry name" value="PHOSPHATE REGULON SENSOR PROTEIN PHOR"/>
    <property type="match status" value="1"/>
</dbReference>
<keyword evidence="6" id="KW-0808">Transferase</keyword>
<dbReference type="RefSeq" id="WP_223929677.1">
    <property type="nucleotide sequence ID" value="NZ_BPTU01000003.1"/>
</dbReference>
<dbReference type="AlphaFoldDB" id="A0A9R1C764"/>
<evidence type="ECO:0000256" key="10">
    <source>
        <dbReference type="ARBA" id="ARBA00023136"/>
    </source>
</evidence>
<dbReference type="PROSITE" id="PS50109">
    <property type="entry name" value="HIS_KIN"/>
    <property type="match status" value="1"/>
</dbReference>
<comment type="catalytic activity">
    <reaction evidence="1">
        <text>ATP + protein L-histidine = ADP + protein N-phospho-L-histidine.</text>
        <dbReference type="EC" id="2.7.13.3"/>
    </reaction>
</comment>
<dbReference type="Pfam" id="PF02518">
    <property type="entry name" value="HATPase_c"/>
    <property type="match status" value="1"/>
</dbReference>
<dbReference type="InterPro" id="IPR036890">
    <property type="entry name" value="HATPase_C_sf"/>
</dbReference>
<dbReference type="InterPro" id="IPR036097">
    <property type="entry name" value="HisK_dim/P_sf"/>
</dbReference>
<dbReference type="Proteomes" id="UP000825483">
    <property type="component" value="Unassembled WGS sequence"/>
</dbReference>
<dbReference type="GeneID" id="72468176"/>
<gene>
    <name evidence="13" type="ORF">PRLR5076_01200</name>
</gene>
<evidence type="ECO:0000256" key="5">
    <source>
        <dbReference type="ARBA" id="ARBA00022553"/>
    </source>
</evidence>
<keyword evidence="5" id="KW-0597">Phosphoprotein</keyword>
<dbReference type="GO" id="GO:0004721">
    <property type="term" value="F:phosphoprotein phosphatase activity"/>
    <property type="evidence" value="ECO:0007669"/>
    <property type="project" value="TreeGrafter"/>
</dbReference>
<keyword evidence="9 11" id="KW-1133">Transmembrane helix</keyword>
<dbReference type="Pfam" id="PF00512">
    <property type="entry name" value="HisKA"/>
    <property type="match status" value="1"/>
</dbReference>
<keyword evidence="14" id="KW-1185">Reference proteome</keyword>
<evidence type="ECO:0000256" key="2">
    <source>
        <dbReference type="ARBA" id="ARBA00004651"/>
    </source>
</evidence>
<comment type="caution">
    <text evidence="13">The sequence shown here is derived from an EMBL/GenBank/DDBJ whole genome shotgun (WGS) entry which is preliminary data.</text>
</comment>
<feature type="domain" description="Histidine kinase" evidence="12">
    <location>
        <begin position="281"/>
        <end position="521"/>
    </location>
</feature>
<evidence type="ECO:0000256" key="8">
    <source>
        <dbReference type="ARBA" id="ARBA00022777"/>
    </source>
</evidence>
<dbReference type="PRINTS" id="PR00344">
    <property type="entry name" value="BCTRLSENSOR"/>
</dbReference>
<evidence type="ECO:0000313" key="14">
    <source>
        <dbReference type="Proteomes" id="UP000825483"/>
    </source>
</evidence>
<evidence type="ECO:0000256" key="4">
    <source>
        <dbReference type="ARBA" id="ARBA00022475"/>
    </source>
</evidence>
<comment type="subcellular location">
    <subcellularLocation>
        <location evidence="2">Cell membrane</location>
        <topology evidence="2">Multi-pass membrane protein</topology>
    </subcellularLocation>
</comment>
<name>A0A9R1C764_9BACT</name>
<dbReference type="EC" id="2.7.13.3" evidence="3"/>
<feature type="transmembrane region" description="Helical" evidence="11">
    <location>
        <begin position="26"/>
        <end position="44"/>
    </location>
</feature>
<accession>A0A9R1C764</accession>
<dbReference type="GO" id="GO:0016036">
    <property type="term" value="P:cellular response to phosphate starvation"/>
    <property type="evidence" value="ECO:0007669"/>
    <property type="project" value="TreeGrafter"/>
</dbReference>
<evidence type="ECO:0000259" key="12">
    <source>
        <dbReference type="PROSITE" id="PS50109"/>
    </source>
</evidence>
<feature type="transmembrane region" description="Helical" evidence="11">
    <location>
        <begin position="185"/>
        <end position="203"/>
    </location>
</feature>
<dbReference type="InterPro" id="IPR004358">
    <property type="entry name" value="Sig_transdc_His_kin-like_C"/>
</dbReference>
<evidence type="ECO:0000256" key="9">
    <source>
        <dbReference type="ARBA" id="ARBA00022989"/>
    </source>
</evidence>